<protein>
    <submittedName>
        <fullName evidence="2">Uncharacterized protein</fullName>
    </submittedName>
</protein>
<keyword evidence="3" id="KW-1185">Reference proteome</keyword>
<dbReference type="PANTHER" id="PTHR38681">
    <property type="entry name" value="RETROVIRUS-RELATED POL POLYPROTEIN FROM TRANSPOSON 412-LIKE PROTEIN-RELATED"/>
    <property type="match status" value="1"/>
</dbReference>
<proteinExistence type="predicted"/>
<dbReference type="PANTHER" id="PTHR38681:SF1">
    <property type="entry name" value="RETROVIRUS-RELATED POL POLYPROTEIN FROM TRANSPOSON 412-LIKE PROTEIN"/>
    <property type="match status" value="1"/>
</dbReference>
<feature type="compositionally biased region" description="Polar residues" evidence="1">
    <location>
        <begin position="113"/>
        <end position="122"/>
    </location>
</feature>
<sequence>MCHWDFGGARLMSPCFTGTLVGQDWWCNRGHVSLGLWWGKIDVAARRGSDRLSSADYVYVRRDSHRHPLQRPYDGPFRVLDKKEKHFTLDVRGRKETVSIDRLKSAFVTQVGTGDNNKPLSEQTHHRSSVTIGSNPTTGAAATATATSFTPPEDNPVTTTRTGRIQQRPVRFR</sequence>
<organism evidence="2 3">
    <name type="scientific">Elysia crispata</name>
    <name type="common">lettuce slug</name>
    <dbReference type="NCBI Taxonomy" id="231223"/>
    <lineage>
        <taxon>Eukaryota</taxon>
        <taxon>Metazoa</taxon>
        <taxon>Spiralia</taxon>
        <taxon>Lophotrochozoa</taxon>
        <taxon>Mollusca</taxon>
        <taxon>Gastropoda</taxon>
        <taxon>Heterobranchia</taxon>
        <taxon>Euthyneura</taxon>
        <taxon>Panpulmonata</taxon>
        <taxon>Sacoglossa</taxon>
        <taxon>Placobranchoidea</taxon>
        <taxon>Plakobranchidae</taxon>
        <taxon>Elysia</taxon>
    </lineage>
</organism>
<reference evidence="2" key="1">
    <citation type="journal article" date="2023" name="G3 (Bethesda)">
        <title>A reference genome for the long-term kleptoplast-retaining sea slug Elysia crispata morphotype clarki.</title>
        <authorList>
            <person name="Eastman K.E."/>
            <person name="Pendleton A.L."/>
            <person name="Shaikh M.A."/>
            <person name="Suttiyut T."/>
            <person name="Ogas R."/>
            <person name="Tomko P."/>
            <person name="Gavelis G."/>
            <person name="Widhalm J.R."/>
            <person name="Wisecaver J.H."/>
        </authorList>
    </citation>
    <scope>NUCLEOTIDE SEQUENCE</scope>
    <source>
        <strain evidence="2">ECLA1</strain>
    </source>
</reference>
<name>A0AAE0YIY3_9GAST</name>
<comment type="caution">
    <text evidence="2">The sequence shown here is derived from an EMBL/GenBank/DDBJ whole genome shotgun (WGS) entry which is preliminary data.</text>
</comment>
<accession>A0AAE0YIY3</accession>
<feature type="compositionally biased region" description="Polar residues" evidence="1">
    <location>
        <begin position="156"/>
        <end position="165"/>
    </location>
</feature>
<dbReference type="EMBL" id="JAWDGP010006108">
    <property type="protein sequence ID" value="KAK3747088.1"/>
    <property type="molecule type" value="Genomic_DNA"/>
</dbReference>
<feature type="compositionally biased region" description="Low complexity" evidence="1">
    <location>
        <begin position="137"/>
        <end position="147"/>
    </location>
</feature>
<dbReference type="AlphaFoldDB" id="A0AAE0YIY3"/>
<feature type="region of interest" description="Disordered" evidence="1">
    <location>
        <begin position="113"/>
        <end position="173"/>
    </location>
</feature>
<evidence type="ECO:0000313" key="2">
    <source>
        <dbReference type="EMBL" id="KAK3747088.1"/>
    </source>
</evidence>
<gene>
    <name evidence="2" type="ORF">RRG08_046475</name>
</gene>
<evidence type="ECO:0000313" key="3">
    <source>
        <dbReference type="Proteomes" id="UP001283361"/>
    </source>
</evidence>
<dbReference type="Proteomes" id="UP001283361">
    <property type="component" value="Unassembled WGS sequence"/>
</dbReference>
<evidence type="ECO:0000256" key="1">
    <source>
        <dbReference type="SAM" id="MobiDB-lite"/>
    </source>
</evidence>